<dbReference type="Proteomes" id="UP000284842">
    <property type="component" value="Unassembled WGS sequence"/>
</dbReference>
<gene>
    <name evidence="1" type="ORF">CVT24_000198</name>
</gene>
<proteinExistence type="predicted"/>
<dbReference type="OrthoDB" id="2745898at2759"/>
<comment type="caution">
    <text evidence="1">The sequence shown here is derived from an EMBL/GenBank/DDBJ whole genome shotgun (WGS) entry which is preliminary data.</text>
</comment>
<evidence type="ECO:0000313" key="1">
    <source>
        <dbReference type="EMBL" id="PPQ72924.1"/>
    </source>
</evidence>
<dbReference type="EMBL" id="NHTK01005845">
    <property type="protein sequence ID" value="PPQ72924.1"/>
    <property type="molecule type" value="Genomic_DNA"/>
</dbReference>
<dbReference type="AlphaFoldDB" id="A0A409W314"/>
<evidence type="ECO:0000313" key="2">
    <source>
        <dbReference type="Proteomes" id="UP000284842"/>
    </source>
</evidence>
<sequence>MGRRTMPLAPLERDQIKALYAFSLSCKSILPLCRPHIFKTVVVGFEIGREARVDRLIQLLDYQPSLKTYIRHLVLGLLDPDYVWPPHDLDSIIRLDYFNFHTLLDLPALDTITSLLPGSSVNFQTMFLFTIGYHFDFCSRVIFSYSDKKALRNLIIKGKHDFPFWKIKEGARDTLHTLRLNRCSSPNVCLPALKHLSLKNMTLDLDCFDLFPNIEELELQGVAVYPLTAFGDAGGADTESLHGQASRLTSLTIEQDNLHQSSVEFNSSVHTLIGFIRNTARKCDAPPFPSLQSVAMTLNSSPELLELIEDLVKDSPLLKDFTFQVPPILPLTAKDLIIGLKKAQHSLSLRCLPPVSAANKDRQYTDRGISFLLDNMFMDPGWYSASHILHHETLSVPVASVHEESDDTESSNVDSFMELWTKIISLFRRVRDSKWPGELGSGSEWPKEVDLYAINWSFVENSEALNAEAKLEDMVGELGDGRSIGTVGGVFLKDVDDPEASSAAIVLLMV</sequence>
<dbReference type="InParanoid" id="A0A409W314"/>
<protein>
    <submittedName>
        <fullName evidence="1">Uncharacterized protein</fullName>
    </submittedName>
</protein>
<organism evidence="1 2">
    <name type="scientific">Panaeolus cyanescens</name>
    <dbReference type="NCBI Taxonomy" id="181874"/>
    <lineage>
        <taxon>Eukaryota</taxon>
        <taxon>Fungi</taxon>
        <taxon>Dikarya</taxon>
        <taxon>Basidiomycota</taxon>
        <taxon>Agaricomycotina</taxon>
        <taxon>Agaricomycetes</taxon>
        <taxon>Agaricomycetidae</taxon>
        <taxon>Agaricales</taxon>
        <taxon>Agaricineae</taxon>
        <taxon>Galeropsidaceae</taxon>
        <taxon>Panaeolus</taxon>
    </lineage>
</organism>
<name>A0A409W314_9AGAR</name>
<accession>A0A409W314</accession>
<keyword evidence="2" id="KW-1185">Reference proteome</keyword>
<reference evidence="1 2" key="1">
    <citation type="journal article" date="2018" name="Evol. Lett.">
        <title>Horizontal gene cluster transfer increased hallucinogenic mushroom diversity.</title>
        <authorList>
            <person name="Reynolds H.T."/>
            <person name="Vijayakumar V."/>
            <person name="Gluck-Thaler E."/>
            <person name="Korotkin H.B."/>
            <person name="Matheny P.B."/>
            <person name="Slot J.C."/>
        </authorList>
    </citation>
    <scope>NUCLEOTIDE SEQUENCE [LARGE SCALE GENOMIC DNA]</scope>
    <source>
        <strain evidence="1 2">2629</strain>
    </source>
</reference>